<evidence type="ECO:0000313" key="2">
    <source>
        <dbReference type="Proteomes" id="UP000192783"/>
    </source>
</evidence>
<dbReference type="SUPFAM" id="SSF50475">
    <property type="entry name" value="FMN-binding split barrel"/>
    <property type="match status" value="1"/>
</dbReference>
<dbReference type="OrthoDB" id="9794935at2"/>
<name>A0A1W1XDI5_9BACT</name>
<dbReference type="Gene3D" id="2.30.110.10">
    <property type="entry name" value="Electron Transport, Fmn-binding Protein, Chain A"/>
    <property type="match status" value="1"/>
</dbReference>
<dbReference type="PANTHER" id="PTHR34071">
    <property type="entry name" value="5-NITROIMIDAZOLE ANTIBIOTICS RESISTANCE PROTEIN, NIMA-FAMILY-RELATED PROTEIN-RELATED"/>
    <property type="match status" value="1"/>
</dbReference>
<proteinExistence type="predicted"/>
<dbReference type="Pfam" id="PF12900">
    <property type="entry name" value="Pyridox_ox_2"/>
    <property type="match status" value="1"/>
</dbReference>
<evidence type="ECO:0000313" key="1">
    <source>
        <dbReference type="EMBL" id="SMC21949.1"/>
    </source>
</evidence>
<dbReference type="STRING" id="1121390.SAMN02746041_01325"/>
<dbReference type="PANTHER" id="PTHR34071:SF2">
    <property type="entry name" value="FLAVIN-NUCLEOTIDE-BINDING PROTEIN"/>
    <property type="match status" value="1"/>
</dbReference>
<gene>
    <name evidence="1" type="ORF">SAMN02746041_01325</name>
</gene>
<keyword evidence="2" id="KW-1185">Reference proteome</keyword>
<organism evidence="1 2">
    <name type="scientific">Desulfacinum hydrothermale DSM 13146</name>
    <dbReference type="NCBI Taxonomy" id="1121390"/>
    <lineage>
        <taxon>Bacteria</taxon>
        <taxon>Pseudomonadati</taxon>
        <taxon>Thermodesulfobacteriota</taxon>
        <taxon>Syntrophobacteria</taxon>
        <taxon>Syntrophobacterales</taxon>
        <taxon>Syntrophobacteraceae</taxon>
        <taxon>Desulfacinum</taxon>
    </lineage>
</organism>
<reference evidence="1 2" key="1">
    <citation type="submission" date="2017-04" db="EMBL/GenBank/DDBJ databases">
        <authorList>
            <person name="Afonso C.L."/>
            <person name="Miller P.J."/>
            <person name="Scott M.A."/>
            <person name="Spackman E."/>
            <person name="Goraichik I."/>
            <person name="Dimitrov K.M."/>
            <person name="Suarez D.L."/>
            <person name="Swayne D.E."/>
        </authorList>
    </citation>
    <scope>NUCLEOTIDE SEQUENCE [LARGE SCALE GENOMIC DNA]</scope>
    <source>
        <strain evidence="1 2">DSM 13146</strain>
    </source>
</reference>
<dbReference type="InterPro" id="IPR012349">
    <property type="entry name" value="Split_barrel_FMN-bd"/>
</dbReference>
<dbReference type="AlphaFoldDB" id="A0A1W1XDI5"/>
<dbReference type="InterPro" id="IPR024747">
    <property type="entry name" value="Pyridox_Oxase-rel"/>
</dbReference>
<dbReference type="Proteomes" id="UP000192783">
    <property type="component" value="Unassembled WGS sequence"/>
</dbReference>
<protein>
    <recommendedName>
        <fullName evidence="3">Nitroimidazol reductase NimA, pyridoxamine 5'-phosphate oxidase superfamily</fullName>
    </recommendedName>
</protein>
<sequence>MLPMRRKDREMERTEAERLLAEGVYGVLSTADGNGQPYGIPLNYVYCNSAIYFHCARTGHKLDNLAANPRVSFCVVGRARVLPHRFSTDYESVVAFGEAREVEGVEKEQALVWLLEKYSPDHLDEGRAYLARQGAATKVIRIHIRHLKGKARK</sequence>
<accession>A0A1W1XDI5</accession>
<dbReference type="EMBL" id="FWXF01000005">
    <property type="protein sequence ID" value="SMC21949.1"/>
    <property type="molecule type" value="Genomic_DNA"/>
</dbReference>
<evidence type="ECO:0008006" key="3">
    <source>
        <dbReference type="Google" id="ProtNLM"/>
    </source>
</evidence>